<dbReference type="SUPFAM" id="SSF52540">
    <property type="entry name" value="P-loop containing nucleoside triphosphate hydrolases"/>
    <property type="match status" value="1"/>
</dbReference>
<keyword evidence="7" id="KW-1185">Reference proteome</keyword>
<dbReference type="PROSITE" id="PS00211">
    <property type="entry name" value="ABC_TRANSPORTER_1"/>
    <property type="match status" value="1"/>
</dbReference>
<evidence type="ECO:0000256" key="1">
    <source>
        <dbReference type="ARBA" id="ARBA00005417"/>
    </source>
</evidence>
<dbReference type="Gene3D" id="3.40.50.300">
    <property type="entry name" value="P-loop containing nucleotide triphosphate hydrolases"/>
    <property type="match status" value="1"/>
</dbReference>
<protein>
    <submittedName>
        <fullName evidence="6">ABC transporter ATP-binding protein</fullName>
    </submittedName>
</protein>
<accession>A0ABV1BZK2</accession>
<gene>
    <name evidence="6" type="ORF">WMO14_10950</name>
</gene>
<evidence type="ECO:0000313" key="6">
    <source>
        <dbReference type="EMBL" id="MEQ2380393.1"/>
    </source>
</evidence>
<sequence>MSTILELNNIKKAYDVKMAVDIDKLVIEEGDCVGLVGESGCGKSTLAGIITNTVKLYSGSVIFKGEDISRFNARKMRDIYKNMQMIYQSPVASFDPEYTLGKSVAEALRNNKSDNLVSELFISVGLSAEYVNKYPGQVSGGECQRAAIARALAVKPEFLICDEATSALDVTVQSQIIALIKQLQQSRKMTVLFISHDIALVSQICNKTAVMKDGKIIEYSDTDNIINRPEKEYTRLLIKSVL</sequence>
<name>A0ABV1BZK2_9FIRM</name>
<evidence type="ECO:0000259" key="5">
    <source>
        <dbReference type="PROSITE" id="PS50893"/>
    </source>
</evidence>
<dbReference type="SMART" id="SM00382">
    <property type="entry name" value="AAA"/>
    <property type="match status" value="1"/>
</dbReference>
<evidence type="ECO:0000313" key="7">
    <source>
        <dbReference type="Proteomes" id="UP001442364"/>
    </source>
</evidence>
<keyword evidence="2" id="KW-0813">Transport</keyword>
<keyword evidence="4 6" id="KW-0067">ATP-binding</keyword>
<keyword evidence="3" id="KW-0547">Nucleotide-binding</keyword>
<dbReference type="PROSITE" id="PS50893">
    <property type="entry name" value="ABC_TRANSPORTER_2"/>
    <property type="match status" value="1"/>
</dbReference>
<dbReference type="GO" id="GO:0005524">
    <property type="term" value="F:ATP binding"/>
    <property type="evidence" value="ECO:0007669"/>
    <property type="project" value="UniProtKB-KW"/>
</dbReference>
<dbReference type="PANTHER" id="PTHR43776:SF7">
    <property type="entry name" value="D,D-DIPEPTIDE TRANSPORT ATP-BINDING PROTEIN DDPF-RELATED"/>
    <property type="match status" value="1"/>
</dbReference>
<feature type="domain" description="ABC transporter" evidence="5">
    <location>
        <begin position="5"/>
        <end position="238"/>
    </location>
</feature>
<evidence type="ECO:0000256" key="2">
    <source>
        <dbReference type="ARBA" id="ARBA00022448"/>
    </source>
</evidence>
<dbReference type="PANTHER" id="PTHR43776">
    <property type="entry name" value="TRANSPORT ATP-BINDING PROTEIN"/>
    <property type="match status" value="1"/>
</dbReference>
<organism evidence="6 7">
    <name type="scientific">[Lactobacillus] rogosae</name>
    <dbReference type="NCBI Taxonomy" id="706562"/>
    <lineage>
        <taxon>Bacteria</taxon>
        <taxon>Bacillati</taxon>
        <taxon>Bacillota</taxon>
        <taxon>Clostridia</taxon>
        <taxon>Lachnospirales</taxon>
        <taxon>Lachnospiraceae</taxon>
        <taxon>Lachnospira</taxon>
    </lineage>
</organism>
<evidence type="ECO:0000256" key="3">
    <source>
        <dbReference type="ARBA" id="ARBA00022741"/>
    </source>
</evidence>
<dbReference type="Pfam" id="PF00005">
    <property type="entry name" value="ABC_tran"/>
    <property type="match status" value="1"/>
</dbReference>
<dbReference type="EMBL" id="JBBMER010000008">
    <property type="protein sequence ID" value="MEQ2380393.1"/>
    <property type="molecule type" value="Genomic_DNA"/>
</dbReference>
<dbReference type="InterPro" id="IPR027417">
    <property type="entry name" value="P-loop_NTPase"/>
</dbReference>
<comment type="similarity">
    <text evidence="1">Belongs to the ABC transporter superfamily.</text>
</comment>
<dbReference type="InterPro" id="IPR050319">
    <property type="entry name" value="ABC_transp_ATP-bind"/>
</dbReference>
<dbReference type="InterPro" id="IPR003593">
    <property type="entry name" value="AAA+_ATPase"/>
</dbReference>
<dbReference type="InterPro" id="IPR017871">
    <property type="entry name" value="ABC_transporter-like_CS"/>
</dbReference>
<dbReference type="CDD" id="cd03257">
    <property type="entry name" value="ABC_NikE_OppD_transporters"/>
    <property type="match status" value="1"/>
</dbReference>
<proteinExistence type="inferred from homology"/>
<dbReference type="RefSeq" id="WP_055307212.1">
    <property type="nucleotide sequence ID" value="NZ_DAWCMB010000283.1"/>
</dbReference>
<dbReference type="InterPro" id="IPR003439">
    <property type="entry name" value="ABC_transporter-like_ATP-bd"/>
</dbReference>
<dbReference type="Proteomes" id="UP001442364">
    <property type="component" value="Unassembled WGS sequence"/>
</dbReference>
<reference evidence="6 7" key="1">
    <citation type="submission" date="2024-03" db="EMBL/GenBank/DDBJ databases">
        <title>Human intestinal bacterial collection.</title>
        <authorList>
            <person name="Pauvert C."/>
            <person name="Hitch T.C.A."/>
            <person name="Clavel T."/>
        </authorList>
    </citation>
    <scope>NUCLEOTIDE SEQUENCE [LARGE SCALE GENOMIC DNA]</scope>
    <source>
        <strain evidence="6 7">CLA-AA-H255</strain>
    </source>
</reference>
<comment type="caution">
    <text evidence="6">The sequence shown here is derived from an EMBL/GenBank/DDBJ whole genome shotgun (WGS) entry which is preliminary data.</text>
</comment>
<evidence type="ECO:0000256" key="4">
    <source>
        <dbReference type="ARBA" id="ARBA00022840"/>
    </source>
</evidence>